<evidence type="ECO:0000256" key="7">
    <source>
        <dbReference type="ARBA" id="ARBA00022741"/>
    </source>
</evidence>
<protein>
    <recommendedName>
        <fullName evidence="4 13">Glutamine synthetase</fullName>
        <ecNumber evidence="4 13">6.3.1.2</ecNumber>
    </recommendedName>
</protein>
<dbReference type="SUPFAM" id="SSF54368">
    <property type="entry name" value="Glutamine synthetase, N-terminal domain"/>
    <property type="match status" value="1"/>
</dbReference>
<dbReference type="Proteomes" id="UP001155483">
    <property type="component" value="Unassembled WGS sequence"/>
</dbReference>
<sequence>MSIAKLEYIWLDGYQPVQSLRSKTKIEKGFSGKLEDCPMWCFDGSSTEQAPGGSSDCLLKPVFIVKDPQRKNGYLVMCEVLSPDGKAHPSNGRALIDDDDNDFWFGFEQEYFLWNPETEKPLGFPEGGFPRPQGPYYCSVGARNAYGRAIVEEHLDACLEAGLNVEGINAEVATGQWEFQIFSKGAREAGDQIWIARYLLERIGEKYGVAINWHCKPLGNLDWNGSGMHANFSNTVLRTCGSREIYEKVCEAFRPVISEHIEVYGADNHLRLTGKHETAAINEFKYGVSDRGASIRIPIGTVERGWKGWLEDRRPNSAADPYKVAARIIKTVKSAEVEVLAEDLKVA</sequence>
<feature type="domain" description="GS beta-grasp" evidence="14">
    <location>
        <begin position="4"/>
        <end position="85"/>
    </location>
</feature>
<evidence type="ECO:0000256" key="2">
    <source>
        <dbReference type="ARBA" id="ARBA00004496"/>
    </source>
</evidence>
<evidence type="ECO:0000259" key="15">
    <source>
        <dbReference type="PROSITE" id="PS51987"/>
    </source>
</evidence>
<dbReference type="RefSeq" id="WP_279295347.1">
    <property type="nucleotide sequence ID" value="NZ_JAOTIF010000001.1"/>
</dbReference>
<dbReference type="InterPro" id="IPR014746">
    <property type="entry name" value="Gln_synth/guanido_kin_cat_dom"/>
</dbReference>
<dbReference type="InterPro" id="IPR050292">
    <property type="entry name" value="Glutamine_Synthetase"/>
</dbReference>
<evidence type="ECO:0000256" key="13">
    <source>
        <dbReference type="RuleBase" id="RU004356"/>
    </source>
</evidence>
<evidence type="ECO:0000256" key="12">
    <source>
        <dbReference type="RuleBase" id="RU000384"/>
    </source>
</evidence>
<dbReference type="GO" id="GO:0005524">
    <property type="term" value="F:ATP binding"/>
    <property type="evidence" value="ECO:0007669"/>
    <property type="project" value="UniProtKB-KW"/>
</dbReference>
<comment type="similarity">
    <text evidence="3 11 12">Belongs to the glutamine synthetase family.</text>
</comment>
<evidence type="ECO:0000256" key="9">
    <source>
        <dbReference type="ARBA" id="ARBA00038740"/>
    </source>
</evidence>
<reference evidence="16" key="1">
    <citation type="submission" date="2022-09" db="EMBL/GenBank/DDBJ databases">
        <authorList>
            <person name="Yuan C."/>
            <person name="Ke Z."/>
        </authorList>
    </citation>
    <scope>NUCLEOTIDE SEQUENCE</scope>
    <source>
        <strain evidence="16">LB-8</strain>
    </source>
</reference>
<evidence type="ECO:0000313" key="16">
    <source>
        <dbReference type="EMBL" id="MCU7547903.1"/>
    </source>
</evidence>
<name>A0A9X2XMT2_9BACT</name>
<dbReference type="PROSITE" id="PS51987">
    <property type="entry name" value="GS_CATALYTIC"/>
    <property type="match status" value="1"/>
</dbReference>
<dbReference type="PROSITE" id="PS51986">
    <property type="entry name" value="GS_BETA_GRASP"/>
    <property type="match status" value="1"/>
</dbReference>
<evidence type="ECO:0000256" key="11">
    <source>
        <dbReference type="PROSITE-ProRule" id="PRU01330"/>
    </source>
</evidence>
<comment type="subcellular location">
    <subcellularLocation>
        <location evidence="2">Cytoplasm</location>
    </subcellularLocation>
</comment>
<feature type="domain" description="GS catalytic" evidence="15">
    <location>
        <begin position="83"/>
        <end position="347"/>
    </location>
</feature>
<dbReference type="Pfam" id="PF03951">
    <property type="entry name" value="Gln-synt_N"/>
    <property type="match status" value="1"/>
</dbReference>
<comment type="subunit">
    <text evidence="9">Homooctamer and homotetramer.</text>
</comment>
<evidence type="ECO:0000313" key="17">
    <source>
        <dbReference type="Proteomes" id="UP001155483"/>
    </source>
</evidence>
<proteinExistence type="inferred from homology"/>
<dbReference type="PANTHER" id="PTHR20852">
    <property type="entry name" value="GLUTAMINE SYNTHETASE"/>
    <property type="match status" value="1"/>
</dbReference>
<evidence type="ECO:0000256" key="4">
    <source>
        <dbReference type="ARBA" id="ARBA00012937"/>
    </source>
</evidence>
<dbReference type="EMBL" id="JAOTIF010000001">
    <property type="protein sequence ID" value="MCU7547903.1"/>
    <property type="molecule type" value="Genomic_DNA"/>
</dbReference>
<comment type="catalytic activity">
    <reaction evidence="10 13">
        <text>L-glutamate + NH4(+) + ATP = L-glutamine + ADP + phosphate + H(+)</text>
        <dbReference type="Rhea" id="RHEA:16169"/>
        <dbReference type="ChEBI" id="CHEBI:15378"/>
        <dbReference type="ChEBI" id="CHEBI:28938"/>
        <dbReference type="ChEBI" id="CHEBI:29985"/>
        <dbReference type="ChEBI" id="CHEBI:30616"/>
        <dbReference type="ChEBI" id="CHEBI:43474"/>
        <dbReference type="ChEBI" id="CHEBI:58359"/>
        <dbReference type="ChEBI" id="CHEBI:456216"/>
        <dbReference type="EC" id="6.3.1.2"/>
    </reaction>
</comment>
<keyword evidence="6 13" id="KW-0436">Ligase</keyword>
<dbReference type="InterPro" id="IPR008147">
    <property type="entry name" value="Gln_synt_N"/>
</dbReference>
<dbReference type="InterPro" id="IPR036651">
    <property type="entry name" value="Gln_synt_N_sf"/>
</dbReference>
<dbReference type="PROSITE" id="PS00180">
    <property type="entry name" value="GLNA_1"/>
    <property type="match status" value="1"/>
</dbReference>
<evidence type="ECO:0000256" key="3">
    <source>
        <dbReference type="ARBA" id="ARBA00009897"/>
    </source>
</evidence>
<evidence type="ECO:0000256" key="8">
    <source>
        <dbReference type="ARBA" id="ARBA00022840"/>
    </source>
</evidence>
<keyword evidence="5" id="KW-0963">Cytoplasm</keyword>
<dbReference type="EC" id="6.3.1.2" evidence="4 13"/>
<evidence type="ECO:0000259" key="14">
    <source>
        <dbReference type="PROSITE" id="PS51986"/>
    </source>
</evidence>
<evidence type="ECO:0000256" key="5">
    <source>
        <dbReference type="ARBA" id="ARBA00022490"/>
    </source>
</evidence>
<dbReference type="AlphaFoldDB" id="A0A9X2XMT2"/>
<evidence type="ECO:0000256" key="1">
    <source>
        <dbReference type="ARBA" id="ARBA00003117"/>
    </source>
</evidence>
<dbReference type="GO" id="GO:0005737">
    <property type="term" value="C:cytoplasm"/>
    <property type="evidence" value="ECO:0007669"/>
    <property type="project" value="UniProtKB-SubCell"/>
</dbReference>
<dbReference type="Gene3D" id="3.30.590.10">
    <property type="entry name" value="Glutamine synthetase/guanido kinase, catalytic domain"/>
    <property type="match status" value="1"/>
</dbReference>
<comment type="caution">
    <text evidence="16">The sequence shown here is derived from an EMBL/GenBank/DDBJ whole genome shotgun (WGS) entry which is preliminary data.</text>
</comment>
<organism evidence="16 17">
    <name type="scientific">Paraflavisolibacter caeni</name>
    <dbReference type="NCBI Taxonomy" id="2982496"/>
    <lineage>
        <taxon>Bacteria</taxon>
        <taxon>Pseudomonadati</taxon>
        <taxon>Bacteroidota</taxon>
        <taxon>Chitinophagia</taxon>
        <taxon>Chitinophagales</taxon>
        <taxon>Chitinophagaceae</taxon>
        <taxon>Paraflavisolibacter</taxon>
    </lineage>
</organism>
<dbReference type="PROSITE" id="PS00181">
    <property type="entry name" value="GLNA_ATP"/>
    <property type="match status" value="1"/>
</dbReference>
<dbReference type="FunFam" id="3.30.590.10:FF:000011">
    <property type="entry name" value="Glutamine synthetase"/>
    <property type="match status" value="1"/>
</dbReference>
<keyword evidence="7 13" id="KW-0547">Nucleotide-binding</keyword>
<keyword evidence="17" id="KW-1185">Reference proteome</keyword>
<gene>
    <name evidence="16" type="ORF">OCK74_02200</name>
</gene>
<dbReference type="InterPro" id="IPR008146">
    <property type="entry name" value="Gln_synth_cat_dom"/>
</dbReference>
<evidence type="ECO:0000256" key="10">
    <source>
        <dbReference type="ARBA" id="ARBA00049436"/>
    </source>
</evidence>
<accession>A0A9X2XMT2</accession>
<dbReference type="InterPro" id="IPR027302">
    <property type="entry name" value="Gln_synth_N_conserv_site"/>
</dbReference>
<dbReference type="GO" id="GO:0006542">
    <property type="term" value="P:glutamine biosynthetic process"/>
    <property type="evidence" value="ECO:0007669"/>
    <property type="project" value="InterPro"/>
</dbReference>
<dbReference type="InterPro" id="IPR027303">
    <property type="entry name" value="Gln_synth_gly_rich_site"/>
</dbReference>
<dbReference type="GO" id="GO:0004356">
    <property type="term" value="F:glutamine synthetase activity"/>
    <property type="evidence" value="ECO:0007669"/>
    <property type="project" value="UniProtKB-EC"/>
</dbReference>
<reference evidence="16" key="2">
    <citation type="submission" date="2023-04" db="EMBL/GenBank/DDBJ databases">
        <title>Paracnuella aquatica gen. nov., sp. nov., a member of the family Chitinophagaceae isolated from a hot spring.</title>
        <authorList>
            <person name="Wang C."/>
        </authorList>
    </citation>
    <scope>NUCLEOTIDE SEQUENCE</scope>
    <source>
        <strain evidence="16">LB-8</strain>
    </source>
</reference>
<comment type="function">
    <text evidence="1">Catalyzes the ATP-dependent biosynthesis of glutamine from glutamate and ammonia.</text>
</comment>
<evidence type="ECO:0000256" key="6">
    <source>
        <dbReference type="ARBA" id="ARBA00022598"/>
    </source>
</evidence>
<keyword evidence="8 13" id="KW-0067">ATP-binding</keyword>
<dbReference type="Gene3D" id="3.10.20.70">
    <property type="entry name" value="Glutamine synthetase, N-terminal domain"/>
    <property type="match status" value="1"/>
</dbReference>
<dbReference type="Pfam" id="PF00120">
    <property type="entry name" value="Gln-synt_C"/>
    <property type="match status" value="1"/>
</dbReference>
<dbReference type="PANTHER" id="PTHR20852:SF57">
    <property type="entry name" value="GLUTAMINE SYNTHETASE 2 CYTOPLASMIC"/>
    <property type="match status" value="1"/>
</dbReference>
<dbReference type="SUPFAM" id="SSF55931">
    <property type="entry name" value="Glutamine synthetase/guanido kinase"/>
    <property type="match status" value="1"/>
</dbReference>
<dbReference type="SMART" id="SM01230">
    <property type="entry name" value="Gln-synt_C"/>
    <property type="match status" value="1"/>
</dbReference>